<dbReference type="Gene3D" id="3.40.50.1820">
    <property type="entry name" value="alpha/beta hydrolase"/>
    <property type="match status" value="1"/>
</dbReference>
<evidence type="ECO:0000313" key="1">
    <source>
        <dbReference type="EMBL" id="KRQ00781.1"/>
    </source>
</evidence>
<dbReference type="STRING" id="989370.AOQ71_37790"/>
<comment type="caution">
    <text evidence="1">The sequence shown here is derived from an EMBL/GenBank/DDBJ whole genome shotgun (WGS) entry which is preliminary data.</text>
</comment>
<dbReference type="InterPro" id="IPR014586">
    <property type="entry name" value="UCP033909"/>
</dbReference>
<gene>
    <name evidence="1" type="ORF">AOQ71_37790</name>
</gene>
<dbReference type="AlphaFoldDB" id="A0A0R3CX06"/>
<dbReference type="Proteomes" id="UP000051936">
    <property type="component" value="Unassembled WGS sequence"/>
</dbReference>
<dbReference type="InterPro" id="IPR029058">
    <property type="entry name" value="AB_hydrolase_fold"/>
</dbReference>
<dbReference type="EMBL" id="LJYG01000112">
    <property type="protein sequence ID" value="KRQ00781.1"/>
    <property type="molecule type" value="Genomic_DNA"/>
</dbReference>
<accession>A0A0R3CX06</accession>
<reference evidence="1 2" key="1">
    <citation type="submission" date="2015-09" db="EMBL/GenBank/DDBJ databases">
        <title>Draft Genome Sequence of Bradyrhizobium manausense Strain BR 3351T, a Novel Symbiotic Nitrogen-Fixing Alphaproteobacterium Isolated from Brazilian Amazon Rain Forest.</title>
        <authorList>
            <person name="De Araujo J.L."/>
            <person name="Zilli J.E."/>
        </authorList>
    </citation>
    <scope>NUCLEOTIDE SEQUENCE [LARGE SCALE GENOMIC DNA]</scope>
    <source>
        <strain evidence="1 2">BR3351</strain>
    </source>
</reference>
<dbReference type="PANTHER" id="PTHR36513">
    <property type="entry name" value="ABC TRANSMEMBRANE TYPE-1 DOMAIN-CONTAINING PROTEIN"/>
    <property type="match status" value="1"/>
</dbReference>
<dbReference type="SUPFAM" id="SSF53474">
    <property type="entry name" value="alpha/beta-Hydrolases"/>
    <property type="match status" value="1"/>
</dbReference>
<keyword evidence="2" id="KW-1185">Reference proteome</keyword>
<dbReference type="InterPro" id="IPR010297">
    <property type="entry name" value="DUF900_hydrolase"/>
</dbReference>
<dbReference type="PIRSF" id="PIRSF033909">
    <property type="entry name" value="UCP033909"/>
    <property type="match status" value="1"/>
</dbReference>
<evidence type="ECO:0000313" key="2">
    <source>
        <dbReference type="Proteomes" id="UP000051936"/>
    </source>
</evidence>
<dbReference type="PROSITE" id="PS51257">
    <property type="entry name" value="PROKAR_LIPOPROTEIN"/>
    <property type="match status" value="1"/>
</dbReference>
<sequence length="364" mass="39043">MHPRSRTVASLHVAAVVLTVLACISCTMRPLQGVLVPSSEAVEATSQIPILIGTTRARSSGDPGEMFSREPSTEMAFAQVTVSIPPDGLRKVGEIQWPLSPPGDPRKEFVTASAANLDRAEFNAAITQAVKATHRNKTMVFVHGFNNRFDDAVYRYAQFVHDGRLPVIPILFSWPSQGAGNLGSYDHDRKVAGQSGAALTELLVAVNANPAIKEITFVCHSMGCLVTLDALRSRASRSGSVSKLKNVALVAPDIGFDEFISAAEALGPRRPRIGLFLSQDDVALKISTSLAGGTSRLGAIDPKEEPYRSALAQQKILVFDLTHLGGDDSHSRAFDEVSSVMGMVERRLAQGQQLGEDASRTASR</sequence>
<organism evidence="1 2">
    <name type="scientific">Bradyrhizobium manausense</name>
    <dbReference type="NCBI Taxonomy" id="989370"/>
    <lineage>
        <taxon>Bacteria</taxon>
        <taxon>Pseudomonadati</taxon>
        <taxon>Pseudomonadota</taxon>
        <taxon>Alphaproteobacteria</taxon>
        <taxon>Hyphomicrobiales</taxon>
        <taxon>Nitrobacteraceae</taxon>
        <taxon>Bradyrhizobium</taxon>
    </lineage>
</organism>
<dbReference type="Pfam" id="PF05990">
    <property type="entry name" value="DUF900"/>
    <property type="match status" value="1"/>
</dbReference>
<dbReference type="OrthoDB" id="9797755at2"/>
<evidence type="ECO:0008006" key="3">
    <source>
        <dbReference type="Google" id="ProtNLM"/>
    </source>
</evidence>
<proteinExistence type="predicted"/>
<dbReference type="PANTHER" id="PTHR36513:SF1">
    <property type="entry name" value="TRANSMEMBRANE PROTEIN"/>
    <property type="match status" value="1"/>
</dbReference>
<name>A0A0R3CX06_9BRAD</name>
<protein>
    <recommendedName>
        <fullName evidence="3">Esterase</fullName>
    </recommendedName>
</protein>